<dbReference type="Gene3D" id="1.10.1740.10">
    <property type="match status" value="1"/>
</dbReference>
<comment type="caution">
    <text evidence="10">The sequence shown here is derived from an EMBL/GenBank/DDBJ whole genome shotgun (WGS) entry which is preliminary data.</text>
</comment>
<evidence type="ECO:0000313" key="11">
    <source>
        <dbReference type="Proteomes" id="UP001336020"/>
    </source>
</evidence>
<comment type="similarity">
    <text evidence="1">Belongs to the sigma-70 factor family. ECF subfamily.</text>
</comment>
<evidence type="ECO:0000256" key="4">
    <source>
        <dbReference type="ARBA" id="ARBA00023082"/>
    </source>
</evidence>
<dbReference type="InterPro" id="IPR013324">
    <property type="entry name" value="RNA_pol_sigma_r3/r4-like"/>
</dbReference>
<dbReference type="Pfam" id="PF04542">
    <property type="entry name" value="Sigma70_r2"/>
    <property type="match status" value="1"/>
</dbReference>
<name>A0ABU7LHU0_9NOCA</name>
<evidence type="ECO:0000256" key="3">
    <source>
        <dbReference type="ARBA" id="ARBA00023015"/>
    </source>
</evidence>
<dbReference type="SUPFAM" id="SSF88946">
    <property type="entry name" value="Sigma2 domain of RNA polymerase sigma factors"/>
    <property type="match status" value="1"/>
</dbReference>
<protein>
    <submittedName>
        <fullName evidence="10">Sigma-70 family RNA polymerase sigma factor</fullName>
    </submittedName>
</protein>
<organism evidence="10 11">
    <name type="scientific">Rhodococcus artemisiae</name>
    <dbReference type="NCBI Taxonomy" id="714159"/>
    <lineage>
        <taxon>Bacteria</taxon>
        <taxon>Bacillati</taxon>
        <taxon>Actinomycetota</taxon>
        <taxon>Actinomycetes</taxon>
        <taxon>Mycobacteriales</taxon>
        <taxon>Nocardiaceae</taxon>
        <taxon>Rhodococcus</taxon>
    </lineage>
</organism>
<dbReference type="InterPro" id="IPR032710">
    <property type="entry name" value="NTF2-like_dom_sf"/>
</dbReference>
<evidence type="ECO:0000259" key="9">
    <source>
        <dbReference type="Pfam" id="PF08281"/>
    </source>
</evidence>
<dbReference type="InterPro" id="IPR013325">
    <property type="entry name" value="RNA_pol_sigma_r2"/>
</dbReference>
<evidence type="ECO:0000256" key="1">
    <source>
        <dbReference type="ARBA" id="ARBA00010641"/>
    </source>
</evidence>
<keyword evidence="4" id="KW-0731">Sigma factor</keyword>
<dbReference type="InterPro" id="IPR052704">
    <property type="entry name" value="ECF_Sigma-70_Domain"/>
</dbReference>
<feature type="domain" description="RNA polymerase sigma factor 70 region 4 type 2" evidence="9">
    <location>
        <begin position="111"/>
        <end position="159"/>
    </location>
</feature>
<evidence type="ECO:0000256" key="5">
    <source>
        <dbReference type="ARBA" id="ARBA00023125"/>
    </source>
</evidence>
<dbReference type="InterPro" id="IPR036388">
    <property type="entry name" value="WH-like_DNA-bd_sf"/>
</dbReference>
<gene>
    <name evidence="10" type="ORF">Q7514_26550</name>
</gene>
<keyword evidence="6" id="KW-0804">Transcription</keyword>
<comment type="subunit">
    <text evidence="2">Interacts transiently with the RNA polymerase catalytic core formed by RpoA, RpoB, RpoC and RpoZ (2 alpha, 1 beta, 1 beta' and 1 omega subunit) to form the RNA polymerase holoenzyme that can initiate transcription.</text>
</comment>
<dbReference type="PANTHER" id="PTHR30173:SF43">
    <property type="entry name" value="ECF RNA POLYMERASE SIGMA FACTOR SIGI-RELATED"/>
    <property type="match status" value="1"/>
</dbReference>
<dbReference type="RefSeq" id="WP_330136273.1">
    <property type="nucleotide sequence ID" value="NZ_JAUTXY010000016.1"/>
</dbReference>
<evidence type="ECO:0000313" key="10">
    <source>
        <dbReference type="EMBL" id="MEE2061091.1"/>
    </source>
</evidence>
<dbReference type="Gene3D" id="3.10.450.50">
    <property type="match status" value="1"/>
</dbReference>
<dbReference type="Gene3D" id="1.10.10.10">
    <property type="entry name" value="Winged helix-like DNA-binding domain superfamily/Winged helix DNA-binding domain"/>
    <property type="match status" value="1"/>
</dbReference>
<dbReference type="EMBL" id="JAUTXY010000016">
    <property type="protein sequence ID" value="MEE2061091.1"/>
    <property type="molecule type" value="Genomic_DNA"/>
</dbReference>
<dbReference type="PANTHER" id="PTHR30173">
    <property type="entry name" value="SIGMA 19 FACTOR"/>
    <property type="match status" value="1"/>
</dbReference>
<evidence type="ECO:0000256" key="2">
    <source>
        <dbReference type="ARBA" id="ARBA00011344"/>
    </source>
</evidence>
<dbReference type="Proteomes" id="UP001336020">
    <property type="component" value="Unassembled WGS sequence"/>
</dbReference>
<dbReference type="NCBIfam" id="TIGR02937">
    <property type="entry name" value="sigma70-ECF"/>
    <property type="match status" value="1"/>
</dbReference>
<keyword evidence="5" id="KW-0238">DNA-binding</keyword>
<dbReference type="SUPFAM" id="SSF54427">
    <property type="entry name" value="NTF2-like"/>
    <property type="match status" value="1"/>
</dbReference>
<evidence type="ECO:0000256" key="6">
    <source>
        <dbReference type="ARBA" id="ARBA00023163"/>
    </source>
</evidence>
<feature type="region of interest" description="Disordered" evidence="7">
    <location>
        <begin position="77"/>
        <end position="99"/>
    </location>
</feature>
<accession>A0ABU7LHU0</accession>
<dbReference type="InterPro" id="IPR007627">
    <property type="entry name" value="RNA_pol_sigma70_r2"/>
</dbReference>
<dbReference type="Pfam" id="PF08281">
    <property type="entry name" value="Sigma70_r4_2"/>
    <property type="match status" value="1"/>
</dbReference>
<feature type="domain" description="RNA polymerase sigma-70 region 2" evidence="8">
    <location>
        <begin position="10"/>
        <end position="73"/>
    </location>
</feature>
<evidence type="ECO:0000256" key="7">
    <source>
        <dbReference type="SAM" id="MobiDB-lite"/>
    </source>
</evidence>
<reference evidence="10 11" key="1">
    <citation type="submission" date="2023-07" db="EMBL/GenBank/DDBJ databases">
        <authorList>
            <person name="Girao M."/>
            <person name="Carvalho M.F."/>
        </authorList>
    </citation>
    <scope>NUCLEOTIDE SEQUENCE [LARGE SCALE GENOMIC DNA]</scope>
    <source>
        <strain evidence="10 11">YIM65754</strain>
    </source>
</reference>
<dbReference type="InterPro" id="IPR014284">
    <property type="entry name" value="RNA_pol_sigma-70_dom"/>
</dbReference>
<evidence type="ECO:0000259" key="8">
    <source>
        <dbReference type="Pfam" id="PF04542"/>
    </source>
</evidence>
<dbReference type="InterPro" id="IPR013249">
    <property type="entry name" value="RNA_pol_sigma70_r4_t2"/>
</dbReference>
<proteinExistence type="inferred from homology"/>
<keyword evidence="3" id="KW-0805">Transcription regulation</keyword>
<keyword evidence="11" id="KW-1185">Reference proteome</keyword>
<sequence length="296" mass="31884">MSDEILAEQFETHREHLRAVGFRMLGSTVESDDAVQETWLKLSRSDTDAVENLGGWLTTVMSRVCLDMLRSRKARHEVTLDEPTEPVARDSDSPDPEDEAVLADSIGIAMMVVLEALNPAERLTFVLHDMFGMPFDEIAPIVGRSPATTRQLASRARRRVRGTSADHSESRHPRRVVDAFLVAAREGRFDDLLEVLDPNVTLRADTVAVEGAKIGAAFGGPKIVAEVAGSVAVADAFQGRARGAAPATIDGVPGAVWAPGGIPRTVFRFTVVDGRIVALDVVGDPESIGTLDVVLL</sequence>
<dbReference type="SUPFAM" id="SSF88659">
    <property type="entry name" value="Sigma3 and sigma4 domains of RNA polymerase sigma factors"/>
    <property type="match status" value="1"/>
</dbReference>